<dbReference type="HAMAP" id="MF_01337_B">
    <property type="entry name" value="Ribosomal_uL18_B"/>
    <property type="match status" value="1"/>
</dbReference>
<keyword evidence="4 7" id="KW-0689">Ribosomal protein</keyword>
<dbReference type="AlphaFoldDB" id="A0A0H4T225"/>
<dbReference type="NCBIfam" id="TIGR00060">
    <property type="entry name" value="L18_bact"/>
    <property type="match status" value="1"/>
</dbReference>
<dbReference type="PANTHER" id="PTHR12899">
    <property type="entry name" value="39S RIBOSOMAL PROTEIN L18, MITOCHONDRIAL"/>
    <property type="match status" value="1"/>
</dbReference>
<dbReference type="SUPFAM" id="SSF53137">
    <property type="entry name" value="Translational machinery components"/>
    <property type="match status" value="1"/>
</dbReference>
<sequence>MIPRHLLIRNKKKSIIAKGIRGSSSRPRLAVFRSNKYISAQLIDDFSGKTLLSVHQKELKSQNLKNLKPQEIASLVGQLLAKKAKKAKINKVVFDRRGYHYHGRIKILADKARDNGLKI</sequence>
<evidence type="ECO:0000256" key="3">
    <source>
        <dbReference type="ARBA" id="ARBA00022884"/>
    </source>
</evidence>
<name>A0A0H4T225_9BACT</name>
<dbReference type="Pfam" id="PF00861">
    <property type="entry name" value="Ribosomal_L18p"/>
    <property type="match status" value="1"/>
</dbReference>
<evidence type="ECO:0000256" key="4">
    <source>
        <dbReference type="ARBA" id="ARBA00022980"/>
    </source>
</evidence>
<dbReference type="InterPro" id="IPR057268">
    <property type="entry name" value="Ribosomal_L18"/>
</dbReference>
<dbReference type="PANTHER" id="PTHR12899:SF3">
    <property type="entry name" value="LARGE RIBOSOMAL SUBUNIT PROTEIN UL18M"/>
    <property type="match status" value="1"/>
</dbReference>
<comment type="similarity">
    <text evidence="1 7">Belongs to the universal ribosomal protein uL18 family.</text>
</comment>
<dbReference type="GO" id="GO:0006412">
    <property type="term" value="P:translation"/>
    <property type="evidence" value="ECO:0007669"/>
    <property type="project" value="UniProtKB-UniRule"/>
</dbReference>
<keyword evidence="3 7" id="KW-0694">RNA-binding</keyword>
<evidence type="ECO:0000256" key="5">
    <source>
        <dbReference type="ARBA" id="ARBA00023274"/>
    </source>
</evidence>
<proteinExistence type="inferred from homology"/>
<dbReference type="GO" id="GO:0022625">
    <property type="term" value="C:cytosolic large ribosomal subunit"/>
    <property type="evidence" value="ECO:0007669"/>
    <property type="project" value="TreeGrafter"/>
</dbReference>
<comment type="subunit">
    <text evidence="7">Part of the 50S ribosomal subunit; part of the 5S rRNA/L5/L18/L25 subcomplex. Contacts the 5S and 23S rRNAs.</text>
</comment>
<gene>
    <name evidence="7" type="primary">rplR</name>
</gene>
<evidence type="ECO:0000313" key="8">
    <source>
        <dbReference type="EMBL" id="AKQ01671.1"/>
    </source>
</evidence>
<organism evidence="8">
    <name type="scientific">uncultured Microgenomates bacterium Rifle_16ft_4_minimus_22956</name>
    <dbReference type="NCBI Taxonomy" id="1665109"/>
    <lineage>
        <taxon>Bacteria</taxon>
        <taxon>Candidatus Microgenomatota</taxon>
        <taxon>environmental samples</taxon>
    </lineage>
</organism>
<dbReference type="CDD" id="cd00432">
    <property type="entry name" value="Ribosomal_L18_L5e"/>
    <property type="match status" value="1"/>
</dbReference>
<evidence type="ECO:0000256" key="7">
    <source>
        <dbReference type="HAMAP-Rule" id="MF_01337"/>
    </source>
</evidence>
<keyword evidence="2 7" id="KW-0699">rRNA-binding</keyword>
<dbReference type="EMBL" id="KT006974">
    <property type="protein sequence ID" value="AKQ01671.1"/>
    <property type="molecule type" value="Genomic_DNA"/>
</dbReference>
<evidence type="ECO:0000256" key="1">
    <source>
        <dbReference type="ARBA" id="ARBA00007116"/>
    </source>
</evidence>
<keyword evidence="5 7" id="KW-0687">Ribonucleoprotein</keyword>
<comment type="function">
    <text evidence="7">This is one of the proteins that bind and probably mediate the attachment of the 5S RNA into the large ribosomal subunit, where it forms part of the central protuberance.</text>
</comment>
<evidence type="ECO:0000256" key="2">
    <source>
        <dbReference type="ARBA" id="ARBA00022730"/>
    </source>
</evidence>
<dbReference type="GO" id="GO:0003735">
    <property type="term" value="F:structural constituent of ribosome"/>
    <property type="evidence" value="ECO:0007669"/>
    <property type="project" value="InterPro"/>
</dbReference>
<accession>A0A0H4T225</accession>
<reference evidence="8" key="1">
    <citation type="journal article" date="2015" name="ISME J.">
        <title>Aquifer environment selects for microbial species cohorts in sediment and groundwater.</title>
        <authorList>
            <person name="Hug L.A."/>
            <person name="Thomas B.C."/>
            <person name="Brown C.T."/>
            <person name="Frischkorn K.R."/>
            <person name="Williams K.H."/>
            <person name="Tringe S.G."/>
            <person name="Banfield J.F."/>
        </authorList>
    </citation>
    <scope>NUCLEOTIDE SEQUENCE</scope>
</reference>
<protein>
    <recommendedName>
        <fullName evidence="6 7">Large ribosomal subunit protein uL18</fullName>
    </recommendedName>
</protein>
<dbReference type="GO" id="GO:0008097">
    <property type="term" value="F:5S rRNA binding"/>
    <property type="evidence" value="ECO:0007669"/>
    <property type="project" value="TreeGrafter"/>
</dbReference>
<evidence type="ECO:0000256" key="6">
    <source>
        <dbReference type="ARBA" id="ARBA00035197"/>
    </source>
</evidence>
<dbReference type="Gene3D" id="3.30.420.100">
    <property type="match status" value="1"/>
</dbReference>
<dbReference type="InterPro" id="IPR004389">
    <property type="entry name" value="Ribosomal_uL18_bac-type"/>
</dbReference>
<dbReference type="InterPro" id="IPR005484">
    <property type="entry name" value="Ribosomal_uL18_bac/plant/anim"/>
</dbReference>